<proteinExistence type="predicted"/>
<keyword evidence="1" id="KW-0812">Transmembrane</keyword>
<feature type="transmembrane region" description="Helical" evidence="1">
    <location>
        <begin position="287"/>
        <end position="309"/>
    </location>
</feature>
<sequence length="364" mass="40418">MKKIIFLCLPIWLFFIATSVQAQSIGLRISPPRFEYVAEPGKIIEDYIKLTNESEVSKTLFPYLKDFKAEGENGVARLIPPGSEEGAYLASWIEIDPAGLDFSPQETKQIPFKIKVPGNIGPGGYYGAVVFGTKPPRLYQNSEERGAGMSVAQQTSSLVLLRVKGEIYEEAAIREFITDKEIYGTPFSVAFTARIENLGNVHVKPNGFITIKNMLGKKVAEIDINETQANILPRSIRRFTQNWSGQRAFGRYTAELGFNYGAAVDKGGQGKQTLFTSKTFWIMPWKLVLLAGLGIAIGLVLIILALRFYRNRAIASALAQAGLRSAGRRKYRGPSRIWHFILLLGALLVIALLFGVVLYFLIFA</sequence>
<dbReference type="EMBL" id="PCSD01000031">
    <property type="protein sequence ID" value="PIP33977.1"/>
    <property type="molecule type" value="Genomic_DNA"/>
</dbReference>
<evidence type="ECO:0000256" key="1">
    <source>
        <dbReference type="SAM" id="Phobius"/>
    </source>
</evidence>
<reference evidence="3 4" key="1">
    <citation type="submission" date="2017-09" db="EMBL/GenBank/DDBJ databases">
        <title>Depth-based differentiation of microbial function through sediment-hosted aquifers and enrichment of novel symbionts in the deep terrestrial subsurface.</title>
        <authorList>
            <person name="Probst A.J."/>
            <person name="Ladd B."/>
            <person name="Jarett J.K."/>
            <person name="Geller-Mcgrath D.E."/>
            <person name="Sieber C.M."/>
            <person name="Emerson J.B."/>
            <person name="Anantharaman K."/>
            <person name="Thomas B.C."/>
            <person name="Malmstrom R."/>
            <person name="Stieglmeier M."/>
            <person name="Klingl A."/>
            <person name="Woyke T."/>
            <person name="Ryan C.M."/>
            <person name="Banfield J.F."/>
        </authorList>
    </citation>
    <scope>NUCLEOTIDE SEQUENCE [LARGE SCALE GENOMIC DNA]</scope>
    <source>
        <strain evidence="3">CG23_combo_of_CG06-09_8_20_14_all_49_15</strain>
    </source>
</reference>
<evidence type="ECO:0008006" key="5">
    <source>
        <dbReference type="Google" id="ProtNLM"/>
    </source>
</evidence>
<dbReference type="AlphaFoldDB" id="A0A2G9ZLC5"/>
<comment type="caution">
    <text evidence="3">The sequence shown here is derived from an EMBL/GenBank/DDBJ whole genome shotgun (WGS) entry which is preliminary data.</text>
</comment>
<keyword evidence="2" id="KW-0732">Signal</keyword>
<keyword evidence="1" id="KW-0472">Membrane</keyword>
<feature type="transmembrane region" description="Helical" evidence="1">
    <location>
        <begin position="337"/>
        <end position="362"/>
    </location>
</feature>
<gene>
    <name evidence="3" type="ORF">COX22_01515</name>
</gene>
<accession>A0A2G9ZLC5</accession>
<feature type="chain" id="PRO_5013722175" description="DUF916 domain-containing protein" evidence="2">
    <location>
        <begin position="23"/>
        <end position="364"/>
    </location>
</feature>
<keyword evidence="1" id="KW-1133">Transmembrane helix</keyword>
<feature type="signal peptide" evidence="2">
    <location>
        <begin position="1"/>
        <end position="22"/>
    </location>
</feature>
<dbReference type="Proteomes" id="UP000230729">
    <property type="component" value="Unassembled WGS sequence"/>
</dbReference>
<evidence type="ECO:0000313" key="4">
    <source>
        <dbReference type="Proteomes" id="UP000230729"/>
    </source>
</evidence>
<name>A0A2G9ZLC5_9BACT</name>
<evidence type="ECO:0000256" key="2">
    <source>
        <dbReference type="SAM" id="SignalP"/>
    </source>
</evidence>
<protein>
    <recommendedName>
        <fullName evidence="5">DUF916 domain-containing protein</fullName>
    </recommendedName>
</protein>
<evidence type="ECO:0000313" key="3">
    <source>
        <dbReference type="EMBL" id="PIP33977.1"/>
    </source>
</evidence>
<organism evidence="3 4">
    <name type="scientific">Candidatus Falkowbacteria bacterium CG23_combo_of_CG06-09_8_20_14_all_49_15</name>
    <dbReference type="NCBI Taxonomy" id="1974572"/>
    <lineage>
        <taxon>Bacteria</taxon>
        <taxon>Candidatus Falkowiibacteriota</taxon>
    </lineage>
</organism>